<name>A0A5C1AHE1_9BACT</name>
<dbReference type="KEGG" id="lrs:PX52LOC_03493"/>
<keyword evidence="2" id="KW-1185">Reference proteome</keyword>
<dbReference type="RefSeq" id="WP_149111257.1">
    <property type="nucleotide sequence ID" value="NZ_CP042425.1"/>
</dbReference>
<gene>
    <name evidence="1" type="ORF">PX52LOC_03493</name>
</gene>
<dbReference type="EMBL" id="CP042425">
    <property type="protein sequence ID" value="QEL16534.1"/>
    <property type="molecule type" value="Genomic_DNA"/>
</dbReference>
<evidence type="ECO:0000313" key="1">
    <source>
        <dbReference type="EMBL" id="QEL16534.1"/>
    </source>
</evidence>
<proteinExistence type="predicted"/>
<dbReference type="Proteomes" id="UP000324974">
    <property type="component" value="Chromosome"/>
</dbReference>
<organism evidence="1 2">
    <name type="scientific">Limnoglobus roseus</name>
    <dbReference type="NCBI Taxonomy" id="2598579"/>
    <lineage>
        <taxon>Bacteria</taxon>
        <taxon>Pseudomonadati</taxon>
        <taxon>Planctomycetota</taxon>
        <taxon>Planctomycetia</taxon>
        <taxon>Gemmatales</taxon>
        <taxon>Gemmataceae</taxon>
        <taxon>Limnoglobus</taxon>
    </lineage>
</organism>
<protein>
    <submittedName>
        <fullName evidence="1">Uncharacterized protein</fullName>
    </submittedName>
</protein>
<reference evidence="2" key="1">
    <citation type="submission" date="2019-08" db="EMBL/GenBank/DDBJ databases">
        <title>Limnoglobus roseus gen. nov., sp. nov., a novel freshwater planctomycete with a giant genome from the family Gemmataceae.</title>
        <authorList>
            <person name="Kulichevskaya I.S."/>
            <person name="Naumoff D.G."/>
            <person name="Miroshnikov K."/>
            <person name="Ivanova A."/>
            <person name="Philippov D.A."/>
            <person name="Hakobyan A."/>
            <person name="Rijpstra I.C."/>
            <person name="Sinninghe Damste J.S."/>
            <person name="Liesack W."/>
            <person name="Dedysh S.N."/>
        </authorList>
    </citation>
    <scope>NUCLEOTIDE SEQUENCE [LARGE SCALE GENOMIC DNA]</scope>
    <source>
        <strain evidence="2">PX52</strain>
    </source>
</reference>
<evidence type="ECO:0000313" key="2">
    <source>
        <dbReference type="Proteomes" id="UP000324974"/>
    </source>
</evidence>
<sequence>MSRITQDEAGKKRVLRLARKKHYLSKHTDEEGWTLYNKKRSSFWEGHSHEAAITYMNAFASGYDVGHLDGCLVSQRNEEDAILEIHEHYESLGLKEINKH</sequence>
<accession>A0A5C1AHE1</accession>
<dbReference type="AlphaFoldDB" id="A0A5C1AHE1"/>